<sequence>MERCVCTCRRGSGWGERGRCKGRVLVALNPRPHGNPERGEQPCHPETINPSTTRFCPGNKSFVFLDSERNELWSNDAFCVWSLLT</sequence>
<dbReference type="EMBL" id="BPLQ01007740">
    <property type="protein sequence ID" value="GIY31998.1"/>
    <property type="molecule type" value="Genomic_DNA"/>
</dbReference>
<proteinExistence type="predicted"/>
<gene>
    <name evidence="1" type="ORF">CDAR_411061</name>
</gene>
<comment type="caution">
    <text evidence="1">The sequence shown here is derived from an EMBL/GenBank/DDBJ whole genome shotgun (WGS) entry which is preliminary data.</text>
</comment>
<accession>A0AAV4SJR5</accession>
<evidence type="ECO:0000313" key="2">
    <source>
        <dbReference type="Proteomes" id="UP001054837"/>
    </source>
</evidence>
<evidence type="ECO:0000313" key="1">
    <source>
        <dbReference type="EMBL" id="GIY31998.1"/>
    </source>
</evidence>
<keyword evidence="2" id="KW-1185">Reference proteome</keyword>
<dbReference type="AlphaFoldDB" id="A0AAV4SJR5"/>
<protein>
    <submittedName>
        <fullName evidence="1">Uncharacterized protein</fullName>
    </submittedName>
</protein>
<name>A0AAV4SJR5_9ARAC</name>
<dbReference type="Proteomes" id="UP001054837">
    <property type="component" value="Unassembled WGS sequence"/>
</dbReference>
<reference evidence="1 2" key="1">
    <citation type="submission" date="2021-06" db="EMBL/GenBank/DDBJ databases">
        <title>Caerostris darwini draft genome.</title>
        <authorList>
            <person name="Kono N."/>
            <person name="Arakawa K."/>
        </authorList>
    </citation>
    <scope>NUCLEOTIDE SEQUENCE [LARGE SCALE GENOMIC DNA]</scope>
</reference>
<organism evidence="1 2">
    <name type="scientific">Caerostris darwini</name>
    <dbReference type="NCBI Taxonomy" id="1538125"/>
    <lineage>
        <taxon>Eukaryota</taxon>
        <taxon>Metazoa</taxon>
        <taxon>Ecdysozoa</taxon>
        <taxon>Arthropoda</taxon>
        <taxon>Chelicerata</taxon>
        <taxon>Arachnida</taxon>
        <taxon>Araneae</taxon>
        <taxon>Araneomorphae</taxon>
        <taxon>Entelegynae</taxon>
        <taxon>Araneoidea</taxon>
        <taxon>Araneidae</taxon>
        <taxon>Caerostris</taxon>
    </lineage>
</organism>